<dbReference type="InterPro" id="IPR036291">
    <property type="entry name" value="NAD(P)-bd_dom_sf"/>
</dbReference>
<dbReference type="STRING" id="82801.SAMN04488506_1837"/>
<accession>A0A1I5Y944</accession>
<dbReference type="AlphaFoldDB" id="A0A1I5Y944"/>
<evidence type="ECO:0000313" key="5">
    <source>
        <dbReference type="Proteomes" id="UP000199136"/>
    </source>
</evidence>
<reference evidence="4 5" key="1">
    <citation type="submission" date="2016-10" db="EMBL/GenBank/DDBJ databases">
        <authorList>
            <person name="de Groot N.N."/>
        </authorList>
    </citation>
    <scope>NUCLEOTIDE SEQUENCE [LARGE SCALE GENOMIC DNA]</scope>
    <source>
        <strain evidence="4 5">DSM 20581</strain>
    </source>
</reference>
<dbReference type="PANTHER" id="PTHR43391:SF82">
    <property type="entry name" value="OXIDOREDUCTASE SADH-RELATED"/>
    <property type="match status" value="1"/>
</dbReference>
<dbReference type="InterPro" id="IPR020904">
    <property type="entry name" value="Sc_DH/Rdtase_CS"/>
</dbReference>
<dbReference type="SUPFAM" id="SSF51735">
    <property type="entry name" value="NAD(P)-binding Rossmann-fold domains"/>
    <property type="match status" value="1"/>
</dbReference>
<gene>
    <name evidence="4" type="ORF">SAMN04488506_1837</name>
</gene>
<evidence type="ECO:0000256" key="1">
    <source>
        <dbReference type="ARBA" id="ARBA00006484"/>
    </source>
</evidence>
<dbReference type="PRINTS" id="PR00081">
    <property type="entry name" value="GDHRDH"/>
</dbReference>
<keyword evidence="5" id="KW-1185">Reference proteome</keyword>
<dbReference type="RefSeq" id="WP_218147514.1">
    <property type="nucleotide sequence ID" value="NZ_FOXW01000007.1"/>
</dbReference>
<evidence type="ECO:0000313" key="4">
    <source>
        <dbReference type="EMBL" id="SFQ40683.1"/>
    </source>
</evidence>
<dbReference type="Pfam" id="PF00106">
    <property type="entry name" value="adh_short"/>
    <property type="match status" value="1"/>
</dbReference>
<dbReference type="GO" id="GO:0008206">
    <property type="term" value="P:bile acid metabolic process"/>
    <property type="evidence" value="ECO:0007669"/>
    <property type="project" value="UniProtKB-ARBA"/>
</dbReference>
<dbReference type="PANTHER" id="PTHR43391">
    <property type="entry name" value="RETINOL DEHYDROGENASE-RELATED"/>
    <property type="match status" value="1"/>
</dbReference>
<dbReference type="CDD" id="cd05360">
    <property type="entry name" value="SDR_c3"/>
    <property type="match status" value="1"/>
</dbReference>
<evidence type="ECO:0000256" key="2">
    <source>
        <dbReference type="ARBA" id="ARBA00023002"/>
    </source>
</evidence>
<protein>
    <submittedName>
        <fullName evidence="4">Short-chain dehydrogenase</fullName>
    </submittedName>
</protein>
<dbReference type="Proteomes" id="UP000199136">
    <property type="component" value="Unassembled WGS sequence"/>
</dbReference>
<dbReference type="NCBIfam" id="NF005495">
    <property type="entry name" value="PRK07109.1"/>
    <property type="match status" value="1"/>
</dbReference>
<dbReference type="FunFam" id="3.40.50.720:FF:000084">
    <property type="entry name" value="Short-chain dehydrogenase reductase"/>
    <property type="match status" value="1"/>
</dbReference>
<name>A0A1I5Y944_9LACT</name>
<proteinExistence type="inferred from homology"/>
<dbReference type="GO" id="GO:0016491">
    <property type="term" value="F:oxidoreductase activity"/>
    <property type="evidence" value="ECO:0007669"/>
    <property type="project" value="UniProtKB-KW"/>
</dbReference>
<dbReference type="PRINTS" id="PR00080">
    <property type="entry name" value="SDRFAMILY"/>
</dbReference>
<dbReference type="PROSITE" id="PS00061">
    <property type="entry name" value="ADH_SHORT"/>
    <property type="match status" value="1"/>
</dbReference>
<dbReference type="Gene3D" id="3.40.50.720">
    <property type="entry name" value="NAD(P)-binding Rossmann-like Domain"/>
    <property type="match status" value="1"/>
</dbReference>
<keyword evidence="2" id="KW-0560">Oxidoreductase</keyword>
<organism evidence="4 5">
    <name type="scientific">Desemzia incerta</name>
    <dbReference type="NCBI Taxonomy" id="82801"/>
    <lineage>
        <taxon>Bacteria</taxon>
        <taxon>Bacillati</taxon>
        <taxon>Bacillota</taxon>
        <taxon>Bacilli</taxon>
        <taxon>Lactobacillales</taxon>
        <taxon>Carnobacteriaceae</taxon>
        <taxon>Desemzia</taxon>
    </lineage>
</organism>
<dbReference type="InterPro" id="IPR002347">
    <property type="entry name" value="SDR_fam"/>
</dbReference>
<sequence length="346" mass="38264">MSKEKMPVNNMKLPLKKLADQVIVITGASSGIGLVTARMAAAKGAKVVAAARNEEALKKLVDELKSKGQSAMYVVADVSKEEDVYRIAEKAIAEFGHFDTWVNNAGVSIYGHGTEISTPDMKQMFEVNFWGVVYGTKAAAKHFKETGQPSAIINVGSIFGNKASLIQSIYASSKFAVHGWTESIRMEFEKDHVPISVTLIQPGKIDTPYNEHAHSYLEHQPTHIGMVYPPDAVAEAILFAAEKPTRDVYVGRQSKFLTVLSHMLPRFTDKFVEKVMHPSQYDSRPSKPKEESSLYHAGYGLHERGTNKGWIRKKSYYVKATKNPVLATVAVTSLALIGMKLLKHKK</sequence>
<comment type="similarity">
    <text evidence="1 3">Belongs to the short-chain dehydrogenases/reductases (SDR) family.</text>
</comment>
<evidence type="ECO:0000256" key="3">
    <source>
        <dbReference type="RuleBase" id="RU000363"/>
    </source>
</evidence>
<dbReference type="EMBL" id="FOXW01000007">
    <property type="protein sequence ID" value="SFQ40683.1"/>
    <property type="molecule type" value="Genomic_DNA"/>
</dbReference>